<feature type="binding site" evidence="2">
    <location>
        <position position="210"/>
    </location>
    <ligand>
        <name>substrate</name>
    </ligand>
</feature>
<dbReference type="GO" id="GO:0009092">
    <property type="term" value="P:homoserine metabolic process"/>
    <property type="evidence" value="ECO:0007669"/>
    <property type="project" value="TreeGrafter"/>
</dbReference>
<keyword evidence="2" id="KW-0486">Methionine biosynthesis</keyword>
<feature type="active site" description="Nucleophile" evidence="2 3">
    <location>
        <position position="141"/>
    </location>
</feature>
<comment type="pathway">
    <text evidence="2">Amino-acid biosynthesis; L-methionine biosynthesis via de novo pathway; O-acetyl-L-homoserine from L-homoserine: step 1/1.</text>
</comment>
<sequence>MSEFPVSPATRHWHSAAPLALELGQHLPGYTLGYRTWGQLSAAGDNAVIVCHALTGSADAAEWWEPLFGAGKAIDPQRDFIVCSNALGSCYGSTGPASPHPDGGHWGTRFPKLTIRDQVRAQMALADALGIRRIKLVIGGSMGGLQTLEWALLDPQRVESIAVIAASARHSAWCISWSEAQRLSLRADPKFRGGDYPREDAPHAGLGAARAIAMATYRSPASLDDRYGRANGASVFDVHAKLPDDFAVRGWMQHHAENFVRRFDANCYLALIDAMDQHDVGHGRGGVDAALSSIRQPALIVAISSDGLYPPAEQELLCESIPGAHFLEINSRHGHDGFLIDAAAMERSIAQFRGVAATPGHGARFINAAEVATYAG</sequence>
<dbReference type="KEGG" id="lab:LA76x_2118"/>
<dbReference type="PANTHER" id="PTHR32268:SF11">
    <property type="entry name" value="HOMOSERINE O-ACETYLTRANSFERASE"/>
    <property type="match status" value="1"/>
</dbReference>
<dbReference type="NCBIfam" id="NF001209">
    <property type="entry name" value="PRK00175.1"/>
    <property type="match status" value="1"/>
</dbReference>
<dbReference type="PIRSF" id="PIRSF000443">
    <property type="entry name" value="Homoser_Ac_trans"/>
    <property type="match status" value="1"/>
</dbReference>
<keyword evidence="1 2" id="KW-0808">Transferase</keyword>
<dbReference type="HAMAP" id="MF_00296">
    <property type="entry name" value="MetX_acyltransf"/>
    <property type="match status" value="1"/>
</dbReference>
<dbReference type="UniPathway" id="UPA00051">
    <property type="reaction ID" value="UER00074"/>
</dbReference>
<dbReference type="PATRIC" id="fig|84531.7.peg.1686"/>
<dbReference type="SUPFAM" id="SSF53474">
    <property type="entry name" value="alpha/beta-Hydrolases"/>
    <property type="match status" value="1"/>
</dbReference>
<dbReference type="STRING" id="84531.LA76x_2118"/>
<dbReference type="Pfam" id="PF00561">
    <property type="entry name" value="Abhydrolase_1"/>
    <property type="match status" value="1"/>
</dbReference>
<comment type="catalytic activity">
    <reaction evidence="2">
        <text>L-homoserine + acetyl-CoA = O-acetyl-L-homoserine + CoA</text>
        <dbReference type="Rhea" id="RHEA:13701"/>
        <dbReference type="ChEBI" id="CHEBI:57287"/>
        <dbReference type="ChEBI" id="CHEBI:57288"/>
        <dbReference type="ChEBI" id="CHEBI:57476"/>
        <dbReference type="ChEBI" id="CHEBI:57716"/>
        <dbReference type="EC" id="2.3.1.31"/>
    </reaction>
</comment>
<dbReference type="AlphaFoldDB" id="A0A0S2F9Q6"/>
<dbReference type="NCBIfam" id="TIGR01392">
    <property type="entry name" value="homoserO_Ac_trn"/>
    <property type="match status" value="1"/>
</dbReference>
<dbReference type="RefSeq" id="WP_082638377.1">
    <property type="nucleotide sequence ID" value="NZ_CP011129.1"/>
</dbReference>
<keyword evidence="2 5" id="KW-0012">Acyltransferase</keyword>
<dbReference type="Proteomes" id="UP000060787">
    <property type="component" value="Chromosome"/>
</dbReference>
<dbReference type="EMBL" id="CP011129">
    <property type="protein sequence ID" value="ALN80257.1"/>
    <property type="molecule type" value="Genomic_DNA"/>
</dbReference>
<dbReference type="InterPro" id="IPR008220">
    <property type="entry name" value="HAT_MetX-like"/>
</dbReference>
<evidence type="ECO:0000313" key="6">
    <source>
        <dbReference type="Proteomes" id="UP000060787"/>
    </source>
</evidence>
<feature type="domain" description="AB hydrolase-1" evidence="4">
    <location>
        <begin position="46"/>
        <end position="334"/>
    </location>
</feature>
<gene>
    <name evidence="5" type="primary">metX</name>
    <name evidence="2" type="synonym">metXA</name>
    <name evidence="5" type="ORF">LA76x_2118</name>
</gene>
<dbReference type="KEGG" id="laq:GLA29479_1714"/>
<comment type="similarity">
    <text evidence="2">Belongs to the AB hydrolase superfamily. MetX family.</text>
</comment>
<protein>
    <recommendedName>
        <fullName evidence="2">Homoserine O-acetyltransferase</fullName>
        <shortName evidence="2">HAT</shortName>
        <ecNumber evidence="2">2.3.1.31</ecNumber>
    </recommendedName>
    <alternativeName>
        <fullName evidence="2">Homoserine transacetylase</fullName>
        <shortName evidence="2">HTA</shortName>
    </alternativeName>
</protein>
<evidence type="ECO:0000313" key="5">
    <source>
        <dbReference type="EMBL" id="ALN80257.1"/>
    </source>
</evidence>
<organism evidence="5 6">
    <name type="scientific">Lysobacter antibioticus</name>
    <dbReference type="NCBI Taxonomy" id="84531"/>
    <lineage>
        <taxon>Bacteria</taxon>
        <taxon>Pseudomonadati</taxon>
        <taxon>Pseudomonadota</taxon>
        <taxon>Gammaproteobacteria</taxon>
        <taxon>Lysobacterales</taxon>
        <taxon>Lysobacteraceae</taxon>
        <taxon>Lysobacter</taxon>
    </lineage>
</organism>
<dbReference type="EC" id="2.3.1.31" evidence="2"/>
<dbReference type="eggNOG" id="COG2021">
    <property type="taxonomic scope" value="Bacteria"/>
</dbReference>
<dbReference type="GO" id="GO:0009086">
    <property type="term" value="P:methionine biosynthetic process"/>
    <property type="evidence" value="ECO:0007669"/>
    <property type="project" value="UniProtKB-UniRule"/>
</dbReference>
<comment type="subunit">
    <text evidence="2">Homodimer.</text>
</comment>
<dbReference type="InterPro" id="IPR000073">
    <property type="entry name" value="AB_hydrolase_1"/>
</dbReference>
<dbReference type="GO" id="GO:0004414">
    <property type="term" value="F:homoserine O-acetyltransferase activity"/>
    <property type="evidence" value="ECO:0007669"/>
    <property type="project" value="UniProtKB-UniRule"/>
</dbReference>
<dbReference type="InterPro" id="IPR029058">
    <property type="entry name" value="AB_hydrolase_fold"/>
</dbReference>
<reference evidence="5 6" key="1">
    <citation type="journal article" date="2015" name="BMC Genomics">
        <title>Comparative genomics and metabolic profiling of the genus Lysobacter.</title>
        <authorList>
            <person name="de Bruijn I."/>
            <person name="Cheng X."/>
            <person name="de Jager V."/>
            <person name="Exposito R.G."/>
            <person name="Watrous J."/>
            <person name="Patel N."/>
            <person name="Postma J."/>
            <person name="Dorrestein P.C."/>
            <person name="Kobayashi D."/>
            <person name="Raaijmakers J.M."/>
        </authorList>
    </citation>
    <scope>NUCLEOTIDE SEQUENCE [LARGE SCALE GENOMIC DNA]</scope>
    <source>
        <strain evidence="5 6">76</strain>
    </source>
</reference>
<comment type="caution">
    <text evidence="2">Lacks conserved residue(s) required for the propagation of feature annotation.</text>
</comment>
<feature type="active site" evidence="2 3">
    <location>
        <position position="335"/>
    </location>
</feature>
<dbReference type="OrthoDB" id="9800754at2"/>
<feature type="binding site" evidence="2">
    <location>
        <position position="336"/>
    </location>
    <ligand>
        <name>substrate</name>
    </ligand>
</feature>
<name>A0A0S2F9Q6_LYSAN</name>
<evidence type="ECO:0000259" key="4">
    <source>
        <dbReference type="Pfam" id="PF00561"/>
    </source>
</evidence>
<dbReference type="Gene3D" id="3.40.50.1820">
    <property type="entry name" value="alpha/beta hydrolase"/>
    <property type="match status" value="1"/>
</dbReference>
<dbReference type="GO" id="GO:0005737">
    <property type="term" value="C:cytoplasm"/>
    <property type="evidence" value="ECO:0007669"/>
    <property type="project" value="UniProtKB-SubCell"/>
</dbReference>
<feature type="active site" evidence="2 3">
    <location>
        <position position="306"/>
    </location>
</feature>
<evidence type="ECO:0000256" key="3">
    <source>
        <dbReference type="PIRSR" id="PIRSR000443-1"/>
    </source>
</evidence>
<keyword evidence="2" id="KW-0963">Cytoplasm</keyword>
<evidence type="ECO:0000256" key="2">
    <source>
        <dbReference type="HAMAP-Rule" id="MF_00296"/>
    </source>
</evidence>
<dbReference type="PANTHER" id="PTHR32268">
    <property type="entry name" value="HOMOSERINE O-ACETYLTRANSFERASE"/>
    <property type="match status" value="1"/>
</dbReference>
<evidence type="ECO:0000256" key="1">
    <source>
        <dbReference type="ARBA" id="ARBA00022679"/>
    </source>
</evidence>
<keyword evidence="2" id="KW-0028">Amino-acid biosynthesis</keyword>
<comment type="subcellular location">
    <subcellularLocation>
        <location evidence="2">Cytoplasm</location>
    </subcellularLocation>
</comment>
<accession>A0A0S2F9Q6</accession>
<keyword evidence="6" id="KW-1185">Reference proteome</keyword>
<comment type="function">
    <text evidence="2">Transfers an acetyl group from acetyl-CoA to L-homoserine, forming acetyl-L-homoserine.</text>
</comment>
<proteinExistence type="inferred from homology"/>